<dbReference type="OMA" id="MPINAES"/>
<feature type="region of interest" description="Disordered" evidence="1">
    <location>
        <begin position="25"/>
        <end position="59"/>
    </location>
</feature>
<accession>A9NKF3</accession>
<dbReference type="InterPro" id="IPR028260">
    <property type="entry name" value="FAM177"/>
</dbReference>
<dbReference type="EMBL" id="EF081732">
    <property type="protein sequence ID" value="ABK21114.1"/>
    <property type="molecule type" value="mRNA"/>
</dbReference>
<feature type="compositionally biased region" description="Basic and acidic residues" evidence="1">
    <location>
        <begin position="136"/>
        <end position="145"/>
    </location>
</feature>
<sequence length="145" mass="15900">MAEPNRKNGHPPPLIGKAGRYTVFIKPPPVTTRPATASPKPKNAVDLEAQASPAPASPPETLVGSVLGSISNAVAKIQHVHSRVDEYLADWFGLNQSKYQWALNEYLEMKNMETEEGKPKETVGKGQEMQQIGEQVMKRDDQPSP</sequence>
<evidence type="ECO:0000313" key="2">
    <source>
        <dbReference type="EMBL" id="ABK21114.1"/>
    </source>
</evidence>
<feature type="compositionally biased region" description="Basic and acidic residues" evidence="1">
    <location>
        <begin position="114"/>
        <end position="123"/>
    </location>
</feature>
<proteinExistence type="evidence at transcript level"/>
<organism evidence="2">
    <name type="scientific">Picea sitchensis</name>
    <name type="common">Sitka spruce</name>
    <name type="synonym">Pinus sitchensis</name>
    <dbReference type="NCBI Taxonomy" id="3332"/>
    <lineage>
        <taxon>Eukaryota</taxon>
        <taxon>Viridiplantae</taxon>
        <taxon>Streptophyta</taxon>
        <taxon>Embryophyta</taxon>
        <taxon>Tracheophyta</taxon>
        <taxon>Spermatophyta</taxon>
        <taxon>Pinopsida</taxon>
        <taxon>Pinidae</taxon>
        <taxon>Conifers I</taxon>
        <taxon>Pinales</taxon>
        <taxon>Pinaceae</taxon>
        <taxon>Picea</taxon>
    </lineage>
</organism>
<evidence type="ECO:0000256" key="1">
    <source>
        <dbReference type="SAM" id="MobiDB-lite"/>
    </source>
</evidence>
<dbReference type="PANTHER" id="PTHR37376">
    <property type="entry name" value="EXPRESSED PROTEIN"/>
    <property type="match status" value="1"/>
</dbReference>
<name>A9NKF3_PICSI</name>
<protein>
    <submittedName>
        <fullName evidence="2">Uncharacterized protein</fullName>
    </submittedName>
</protein>
<feature type="region of interest" description="Disordered" evidence="1">
    <location>
        <begin position="114"/>
        <end position="145"/>
    </location>
</feature>
<dbReference type="Pfam" id="PF14774">
    <property type="entry name" value="FAM177"/>
    <property type="match status" value="1"/>
</dbReference>
<dbReference type="AlphaFoldDB" id="A9NKF3"/>
<dbReference type="PANTHER" id="PTHR37376:SF1">
    <property type="entry name" value="EXPRESSED PROTEIN"/>
    <property type="match status" value="1"/>
</dbReference>
<reference evidence="2" key="1">
    <citation type="journal article" date="2008" name="BMC Genomics">
        <title>A conifer genomics resource of 200,000 spruce (Picea spp.) ESTs and 6,464 high-quality, sequence-finished full-length cDNAs for Sitka spruce (Picea sitchensis).</title>
        <authorList>
            <person name="Ralph S.G."/>
            <person name="Chun H.J."/>
            <person name="Kolosova N."/>
            <person name="Cooper D."/>
            <person name="Oddy C."/>
            <person name="Ritland C.E."/>
            <person name="Kirkpatrick R."/>
            <person name="Moore R."/>
            <person name="Barber S."/>
            <person name="Holt R.A."/>
            <person name="Jones S.J."/>
            <person name="Marra M.A."/>
            <person name="Douglas C.J."/>
            <person name="Ritland K."/>
            <person name="Bohlmann J."/>
        </authorList>
    </citation>
    <scope>NUCLEOTIDE SEQUENCE</scope>
    <source>
        <tissue evidence="2">Green portion of the leader tissue</tissue>
    </source>
</reference>